<evidence type="ECO:0000256" key="1">
    <source>
        <dbReference type="ARBA" id="ARBA00004651"/>
    </source>
</evidence>
<evidence type="ECO:0000256" key="4">
    <source>
        <dbReference type="ARBA" id="ARBA00022692"/>
    </source>
</evidence>
<dbReference type="OrthoDB" id="2153661at2759"/>
<feature type="domain" description="Major facilitator superfamily (MFS) profile" evidence="8">
    <location>
        <begin position="1"/>
        <end position="318"/>
    </location>
</feature>
<dbReference type="AlphaFoldDB" id="A0A409VZT6"/>
<accession>A0A409VZT6</accession>
<dbReference type="PANTHER" id="PTHR48020:SF12">
    <property type="entry name" value="PROTON MYO-INOSITOL COTRANSPORTER"/>
    <property type="match status" value="1"/>
</dbReference>
<dbReference type="EMBL" id="NHTK01005901">
    <property type="protein sequence ID" value="PPQ71769.1"/>
    <property type="molecule type" value="Genomic_DNA"/>
</dbReference>
<keyword evidence="2" id="KW-0813">Transport</keyword>
<dbReference type="InParanoid" id="A0A409VZT6"/>
<dbReference type="InterPro" id="IPR050814">
    <property type="entry name" value="Myo-inositol_Transporter"/>
</dbReference>
<feature type="transmembrane region" description="Helical" evidence="7">
    <location>
        <begin position="193"/>
        <end position="215"/>
    </location>
</feature>
<evidence type="ECO:0000256" key="3">
    <source>
        <dbReference type="ARBA" id="ARBA00022475"/>
    </source>
</evidence>
<comment type="caution">
    <text evidence="9">The sequence shown here is derived from an EMBL/GenBank/DDBJ whole genome shotgun (WGS) entry which is preliminary data.</text>
</comment>
<keyword evidence="3" id="KW-1003">Cell membrane</keyword>
<dbReference type="GO" id="GO:0022857">
    <property type="term" value="F:transmembrane transporter activity"/>
    <property type="evidence" value="ECO:0007669"/>
    <property type="project" value="InterPro"/>
</dbReference>
<feature type="transmembrane region" description="Helical" evidence="7">
    <location>
        <begin position="133"/>
        <end position="154"/>
    </location>
</feature>
<feature type="transmembrane region" description="Helical" evidence="7">
    <location>
        <begin position="12"/>
        <end position="29"/>
    </location>
</feature>
<evidence type="ECO:0000313" key="10">
    <source>
        <dbReference type="Proteomes" id="UP000284842"/>
    </source>
</evidence>
<dbReference type="SUPFAM" id="SSF103473">
    <property type="entry name" value="MFS general substrate transporter"/>
    <property type="match status" value="2"/>
</dbReference>
<keyword evidence="6 7" id="KW-0472">Membrane</keyword>
<protein>
    <recommendedName>
        <fullName evidence="8">Major facilitator superfamily (MFS) profile domain-containing protein</fullName>
    </recommendedName>
</protein>
<comment type="subcellular location">
    <subcellularLocation>
        <location evidence="1">Cell membrane</location>
        <topology evidence="1">Multi-pass membrane protein</topology>
    </subcellularLocation>
</comment>
<evidence type="ECO:0000256" key="7">
    <source>
        <dbReference type="SAM" id="Phobius"/>
    </source>
</evidence>
<dbReference type="PROSITE" id="PS50850">
    <property type="entry name" value="MFS"/>
    <property type="match status" value="1"/>
</dbReference>
<dbReference type="PANTHER" id="PTHR48020">
    <property type="entry name" value="PROTON MYO-INOSITOL COTRANSPORTER"/>
    <property type="match status" value="1"/>
</dbReference>
<organism evidence="9 10">
    <name type="scientific">Panaeolus cyanescens</name>
    <dbReference type="NCBI Taxonomy" id="181874"/>
    <lineage>
        <taxon>Eukaryota</taxon>
        <taxon>Fungi</taxon>
        <taxon>Dikarya</taxon>
        <taxon>Basidiomycota</taxon>
        <taxon>Agaricomycotina</taxon>
        <taxon>Agaricomycetes</taxon>
        <taxon>Agaricomycetidae</taxon>
        <taxon>Agaricales</taxon>
        <taxon>Agaricineae</taxon>
        <taxon>Galeropsidaceae</taxon>
        <taxon>Panaeolus</taxon>
    </lineage>
</organism>
<sequence>MVQLHETESKRLRLSPYFTILAAGFGFLSDGYQNTLMTMGNVVFRKIYPKEYTSAVSTRVSNASLVGEPFAFDEGVQCFTSPISPGTIIGQILVGLLCDRVGRKSAMVLTTALIVLGAILATASHGVNGSASSLFWFLTIASIFSASIISNVIHDGDLKRTAEFQLLLTSLALPGTVLGAFLCNPFGRRRTMMLGFAGYMWSLQYGAIGLILGLAYDKITQIIPLFVVMYGLMQSVGHMGPGDMLGLVVSNLYQVMNNIHRGTCYGLSAAFGKLGAAVGTQIFKPIQEHLGKKWTFIIAAICGAVGIIVSYFLVPDMTGIDLADEDEKFLKCLADNGWKGFVGEAETNKDDDASVSKASS</sequence>
<keyword evidence="10" id="KW-1185">Reference proteome</keyword>
<dbReference type="InterPro" id="IPR005828">
    <property type="entry name" value="MFS_sugar_transport-like"/>
</dbReference>
<dbReference type="STRING" id="181874.A0A409VZT6"/>
<dbReference type="Pfam" id="PF00083">
    <property type="entry name" value="Sugar_tr"/>
    <property type="match status" value="2"/>
</dbReference>
<dbReference type="InterPro" id="IPR020846">
    <property type="entry name" value="MFS_dom"/>
</dbReference>
<dbReference type="GO" id="GO:0005886">
    <property type="term" value="C:plasma membrane"/>
    <property type="evidence" value="ECO:0007669"/>
    <property type="project" value="UniProtKB-SubCell"/>
</dbReference>
<evidence type="ECO:0000256" key="5">
    <source>
        <dbReference type="ARBA" id="ARBA00022989"/>
    </source>
</evidence>
<evidence type="ECO:0000313" key="9">
    <source>
        <dbReference type="EMBL" id="PPQ71769.1"/>
    </source>
</evidence>
<reference evidence="9 10" key="1">
    <citation type="journal article" date="2018" name="Evol. Lett.">
        <title>Horizontal gene cluster transfer increased hallucinogenic mushroom diversity.</title>
        <authorList>
            <person name="Reynolds H.T."/>
            <person name="Vijayakumar V."/>
            <person name="Gluck-Thaler E."/>
            <person name="Korotkin H.B."/>
            <person name="Matheny P.B."/>
            <person name="Slot J.C."/>
        </authorList>
    </citation>
    <scope>NUCLEOTIDE SEQUENCE [LARGE SCALE GENOMIC DNA]</scope>
    <source>
        <strain evidence="9 10">2629</strain>
    </source>
</reference>
<gene>
    <name evidence="9" type="ORF">CVT24_006530</name>
</gene>
<evidence type="ECO:0000256" key="6">
    <source>
        <dbReference type="ARBA" id="ARBA00023136"/>
    </source>
</evidence>
<feature type="transmembrane region" description="Helical" evidence="7">
    <location>
        <begin position="166"/>
        <end position="187"/>
    </location>
</feature>
<dbReference type="InterPro" id="IPR036259">
    <property type="entry name" value="MFS_trans_sf"/>
</dbReference>
<feature type="transmembrane region" description="Helical" evidence="7">
    <location>
        <begin position="105"/>
        <end position="127"/>
    </location>
</feature>
<proteinExistence type="predicted"/>
<dbReference type="Proteomes" id="UP000284842">
    <property type="component" value="Unassembled WGS sequence"/>
</dbReference>
<name>A0A409VZT6_9AGAR</name>
<feature type="transmembrane region" description="Helical" evidence="7">
    <location>
        <begin position="294"/>
        <end position="314"/>
    </location>
</feature>
<keyword evidence="4 7" id="KW-0812">Transmembrane</keyword>
<keyword evidence="5 7" id="KW-1133">Transmembrane helix</keyword>
<evidence type="ECO:0000256" key="2">
    <source>
        <dbReference type="ARBA" id="ARBA00022448"/>
    </source>
</evidence>
<dbReference type="Gene3D" id="1.20.1250.20">
    <property type="entry name" value="MFS general substrate transporter like domains"/>
    <property type="match status" value="2"/>
</dbReference>
<evidence type="ECO:0000259" key="8">
    <source>
        <dbReference type="PROSITE" id="PS50850"/>
    </source>
</evidence>